<evidence type="ECO:0000256" key="4">
    <source>
        <dbReference type="ARBA" id="ARBA00023125"/>
    </source>
</evidence>
<keyword evidence="5" id="KW-0804">Transcription</keyword>
<dbReference type="InterPro" id="IPR039913">
    <property type="entry name" value="RPAP1/Rba50"/>
</dbReference>
<evidence type="ECO:0000256" key="7">
    <source>
        <dbReference type="SAM" id="MobiDB-lite"/>
    </source>
</evidence>
<dbReference type="Gene3D" id="6.10.250.2430">
    <property type="match status" value="1"/>
</dbReference>
<sequence>MSQLPQEAPWPCIYVWSQIPADNVVTTPAAANPNIIMADANGAMQPTERIPIQATPEMCDEEPLYVNAKQYHRILIRRQARAKLEAEGKIPATRRKYLHESRHKHAMNRVRGEGGRFKQGNKDEDDLLRAQQEFLAMKEAGKIQPSVSQVVKAYASDDKSEKKVQDVPKEQIGSLTLDVESALGELPIIERNTSTFCGYSFPKKVKAAFPKPTRRVEVSTIESSGESSNTHGGTSESADYKEQNDKLLGNMSSEQILAMREEILSKLKPDQIEFLKQRKRKQTSNNESAKTSSTNIEEKMEVTPILDKIDDDLPIPLNVIKEHNWLHMDVVEEEKLEWCRPVKESENATTANARFDFSGNIVMDGNKSTEEGLYHHGDEPDRPGYSLPEIYTFIQSSFDAQKIIGLKILAKLMDKVHKGFYDNFFNAHLAQEVLDNTEIVQSIRKCLDDTSESIIREAIICLHALICNNLVDEACLDRFFPVTIHYNNFLFINPDDLDKNIDLNELKDDQLVKIDVIKGLIRFDTLPRLRYLLDNNIKYKQDPTIFNKIMEILIRIARHSVESCKSIVDCPYLIETIVTNFIPPKIDFANISIYGNPSPKALKLIRLLMSDSSNCIKIMNSHIRLWDALQSYLTLDPDCFRLELTSLKRVNILQIAIETLRVWCILLSNSEIEPAKDCFNQVYPVIYRQLQYCCTLTSANHKFDFQYAATLVKCLTWAVYEDTKFKRGYESLVQSVLFQSVRDLHLHRVSD</sequence>
<feature type="compositionally biased region" description="Polar residues" evidence="7">
    <location>
        <begin position="220"/>
        <end position="237"/>
    </location>
</feature>
<feature type="region of interest" description="Disordered" evidence="7">
    <location>
        <begin position="276"/>
        <end position="296"/>
    </location>
</feature>
<reference evidence="11" key="1">
    <citation type="submission" date="2011-08" db="EMBL/GenBank/DDBJ databases">
        <authorList>
            <person name="Rombauts S."/>
        </authorList>
    </citation>
    <scope>NUCLEOTIDE SEQUENCE</scope>
    <source>
        <strain evidence="11">London</strain>
    </source>
</reference>
<dbReference type="EMBL" id="CAEY01000612">
    <property type="status" value="NOT_ANNOTATED_CDS"/>
    <property type="molecule type" value="Genomic_DNA"/>
</dbReference>
<evidence type="ECO:0000256" key="3">
    <source>
        <dbReference type="ARBA" id="ARBA00023015"/>
    </source>
</evidence>
<feature type="compositionally biased region" description="Polar residues" evidence="7">
    <location>
        <begin position="283"/>
        <end position="295"/>
    </location>
</feature>
<comment type="subcellular location">
    <subcellularLocation>
        <location evidence="1">Nucleus</location>
    </subcellularLocation>
</comment>
<dbReference type="AlphaFoldDB" id="T1KVE7"/>
<dbReference type="Pfam" id="PF08620">
    <property type="entry name" value="RPAP1_C"/>
    <property type="match status" value="1"/>
</dbReference>
<evidence type="ECO:0000256" key="1">
    <source>
        <dbReference type="ARBA" id="ARBA00004123"/>
    </source>
</evidence>
<evidence type="ECO:0000256" key="2">
    <source>
        <dbReference type="ARBA" id="ARBA00009953"/>
    </source>
</evidence>
<dbReference type="STRING" id="32264.T1KVE7"/>
<reference evidence="10" key="2">
    <citation type="submission" date="2015-06" db="UniProtKB">
        <authorList>
            <consortium name="EnsemblMetazoa"/>
        </authorList>
    </citation>
    <scope>IDENTIFICATION</scope>
</reference>
<evidence type="ECO:0000256" key="5">
    <source>
        <dbReference type="ARBA" id="ARBA00023163"/>
    </source>
</evidence>
<dbReference type="SUPFAM" id="SSF48371">
    <property type="entry name" value="ARM repeat"/>
    <property type="match status" value="1"/>
</dbReference>
<dbReference type="GO" id="GO:0005634">
    <property type="term" value="C:nucleus"/>
    <property type="evidence" value="ECO:0007669"/>
    <property type="project" value="UniProtKB-SubCell"/>
</dbReference>
<dbReference type="PRINTS" id="PR00616">
    <property type="entry name" value="CCAATSUBUNTB"/>
</dbReference>
<dbReference type="PANTHER" id="PTHR21483">
    <property type="entry name" value="RNA POLYMERASE II-ASSOCIATED PROTEIN 1"/>
    <property type="match status" value="1"/>
</dbReference>
<keyword evidence="6" id="KW-0539">Nucleus</keyword>
<evidence type="ECO:0000259" key="9">
    <source>
        <dbReference type="Pfam" id="PF08621"/>
    </source>
</evidence>
<organism evidence="10 11">
    <name type="scientific">Tetranychus urticae</name>
    <name type="common">Two-spotted spider mite</name>
    <dbReference type="NCBI Taxonomy" id="32264"/>
    <lineage>
        <taxon>Eukaryota</taxon>
        <taxon>Metazoa</taxon>
        <taxon>Ecdysozoa</taxon>
        <taxon>Arthropoda</taxon>
        <taxon>Chelicerata</taxon>
        <taxon>Arachnida</taxon>
        <taxon>Acari</taxon>
        <taxon>Acariformes</taxon>
        <taxon>Trombidiformes</taxon>
        <taxon>Prostigmata</taxon>
        <taxon>Eleutherengona</taxon>
        <taxon>Raphignathae</taxon>
        <taxon>Tetranychoidea</taxon>
        <taxon>Tetranychidae</taxon>
        <taxon>Tetranychus</taxon>
    </lineage>
</organism>
<keyword evidence="11" id="KW-1185">Reference proteome</keyword>
<dbReference type="GO" id="GO:0006366">
    <property type="term" value="P:transcription by RNA polymerase II"/>
    <property type="evidence" value="ECO:0007669"/>
    <property type="project" value="InterPro"/>
</dbReference>
<dbReference type="InterPro" id="IPR016024">
    <property type="entry name" value="ARM-type_fold"/>
</dbReference>
<keyword evidence="4" id="KW-0238">DNA-binding</keyword>
<dbReference type="Proteomes" id="UP000015104">
    <property type="component" value="Unassembled WGS sequence"/>
</dbReference>
<dbReference type="HOGENOM" id="CLU_444346_0_0_1"/>
<dbReference type="PANTHER" id="PTHR21483:SF18">
    <property type="entry name" value="RNA POLYMERASE II-ASSOCIATED PROTEIN 1"/>
    <property type="match status" value="1"/>
</dbReference>
<proteinExistence type="inferred from homology"/>
<evidence type="ECO:0000256" key="6">
    <source>
        <dbReference type="ARBA" id="ARBA00023242"/>
    </source>
</evidence>
<keyword evidence="3" id="KW-0805">Transcription regulation</keyword>
<dbReference type="Pfam" id="PF08621">
    <property type="entry name" value="RPAP1_N"/>
    <property type="match status" value="1"/>
</dbReference>
<dbReference type="GO" id="GO:0003700">
    <property type="term" value="F:DNA-binding transcription factor activity"/>
    <property type="evidence" value="ECO:0007669"/>
    <property type="project" value="InterPro"/>
</dbReference>
<dbReference type="Pfam" id="PF02045">
    <property type="entry name" value="CBFB_NFYA"/>
    <property type="match status" value="1"/>
</dbReference>
<evidence type="ECO:0000259" key="8">
    <source>
        <dbReference type="Pfam" id="PF08620"/>
    </source>
</evidence>
<dbReference type="PROSITE" id="PS51152">
    <property type="entry name" value="NFYA_HAP2_2"/>
    <property type="match status" value="1"/>
</dbReference>
<dbReference type="EnsemblMetazoa" id="tetur23g00360.1">
    <property type="protein sequence ID" value="tetur23g00360.1"/>
    <property type="gene ID" value="tetur23g00360"/>
</dbReference>
<evidence type="ECO:0000313" key="11">
    <source>
        <dbReference type="Proteomes" id="UP000015104"/>
    </source>
</evidence>
<protein>
    <recommendedName>
        <fullName evidence="12">Nuclear transcription factor Y subunit</fullName>
    </recommendedName>
</protein>
<comment type="similarity">
    <text evidence="2">Belongs to the RPAP1 family.</text>
</comment>
<dbReference type="GO" id="GO:0003677">
    <property type="term" value="F:DNA binding"/>
    <property type="evidence" value="ECO:0007669"/>
    <property type="project" value="UniProtKB-KW"/>
</dbReference>
<dbReference type="SMART" id="SM00521">
    <property type="entry name" value="CBF"/>
    <property type="match status" value="1"/>
</dbReference>
<dbReference type="eggNOG" id="KOG4732">
    <property type="taxonomic scope" value="Eukaryota"/>
</dbReference>
<evidence type="ECO:0008006" key="12">
    <source>
        <dbReference type="Google" id="ProtNLM"/>
    </source>
</evidence>
<evidence type="ECO:0000313" key="10">
    <source>
        <dbReference type="EnsemblMetazoa" id="tetur23g00360.1"/>
    </source>
</evidence>
<feature type="domain" description="RPAP1 N-terminal" evidence="9">
    <location>
        <begin position="242"/>
        <end position="282"/>
    </location>
</feature>
<dbReference type="InterPro" id="IPR013929">
    <property type="entry name" value="RPAP1_C"/>
</dbReference>
<dbReference type="InterPro" id="IPR013930">
    <property type="entry name" value="RPAP1_N"/>
</dbReference>
<feature type="domain" description="RPAP1 C-terminal" evidence="8">
    <location>
        <begin position="352"/>
        <end position="416"/>
    </location>
</feature>
<accession>T1KVE7</accession>
<feature type="region of interest" description="Disordered" evidence="7">
    <location>
        <begin position="212"/>
        <end position="240"/>
    </location>
</feature>
<dbReference type="InterPro" id="IPR001289">
    <property type="entry name" value="NFYA"/>
</dbReference>
<name>T1KVE7_TETUR</name>